<comment type="caution">
    <text evidence="4">The sequence shown here is derived from an EMBL/GenBank/DDBJ whole genome shotgun (WGS) entry which is preliminary data.</text>
</comment>
<sequence>MTTNPYMIRIMARPKPESFDKQKIVAENRRARFDYAIEEKFEAGLALQGTEVKALRAGEATIAESYAEVRDGEVWLINANIPEYSHGNRLNHEPKRPRKLLLNSREINKLFGAVERKGMTLIPMSIYFNKAGRAKVELALGKGRKSQDKREYIKDRDWKRDKARLMREKG</sequence>
<dbReference type="InterPro" id="IPR023620">
    <property type="entry name" value="SmpB"/>
</dbReference>
<evidence type="ECO:0000256" key="3">
    <source>
        <dbReference type="HAMAP-Rule" id="MF_00023"/>
    </source>
</evidence>
<dbReference type="InterPro" id="IPR000037">
    <property type="entry name" value="SsrA-bd_prot"/>
</dbReference>
<comment type="similarity">
    <text evidence="3">Belongs to the SmpB family.</text>
</comment>
<dbReference type="NCBIfam" id="TIGR00086">
    <property type="entry name" value="smpB"/>
    <property type="match status" value="1"/>
</dbReference>
<dbReference type="InterPro" id="IPR020081">
    <property type="entry name" value="SsrA-bd_prot_CS"/>
</dbReference>
<keyword evidence="5" id="KW-1185">Reference proteome</keyword>
<dbReference type="GO" id="GO:0070929">
    <property type="term" value="P:trans-translation"/>
    <property type="evidence" value="ECO:0007669"/>
    <property type="project" value="UniProtKB-UniRule"/>
</dbReference>
<dbReference type="Proteomes" id="UP000320547">
    <property type="component" value="Unassembled WGS sequence"/>
</dbReference>
<dbReference type="PROSITE" id="PS01317">
    <property type="entry name" value="SSRP"/>
    <property type="match status" value="1"/>
</dbReference>
<dbReference type="PANTHER" id="PTHR30308">
    <property type="entry name" value="TMRNA-BINDING COMPONENT OF TRANS-TRANSLATION TAGGING COMPLEX"/>
    <property type="match status" value="1"/>
</dbReference>
<evidence type="ECO:0000313" key="5">
    <source>
        <dbReference type="Proteomes" id="UP000320547"/>
    </source>
</evidence>
<dbReference type="GO" id="GO:0070930">
    <property type="term" value="P:trans-translation-dependent protein tagging"/>
    <property type="evidence" value="ECO:0007669"/>
    <property type="project" value="TreeGrafter"/>
</dbReference>
<dbReference type="Pfam" id="PF01668">
    <property type="entry name" value="SmpB"/>
    <property type="match status" value="1"/>
</dbReference>
<dbReference type="GO" id="GO:0005829">
    <property type="term" value="C:cytosol"/>
    <property type="evidence" value="ECO:0007669"/>
    <property type="project" value="TreeGrafter"/>
</dbReference>
<comment type="function">
    <text evidence="3">Required for rescue of stalled ribosomes mediated by trans-translation. Binds to transfer-messenger RNA (tmRNA), required for stable association of tmRNA with ribosomes. tmRNA and SmpB together mimic tRNA shape, replacing the anticodon stem-loop with SmpB. tmRNA is encoded by the ssrA gene; the 2 termini fold to resemble tRNA(Ala) and it encodes a 'tag peptide', a short internal open reading frame. During trans-translation Ala-aminoacylated tmRNA acts like a tRNA, entering the A-site of stalled ribosomes, displacing the stalled mRNA. The ribosome then switches to translate the ORF on the tmRNA; the nascent peptide is terminated with the 'tag peptide' encoded by the tmRNA and targeted for degradation. The ribosome is freed to recommence translation, which seems to be the essential function of trans-translation.</text>
</comment>
<keyword evidence="2 3" id="KW-0694">RNA-binding</keyword>
<dbReference type="PANTHER" id="PTHR30308:SF2">
    <property type="entry name" value="SSRA-BINDING PROTEIN"/>
    <property type="match status" value="1"/>
</dbReference>
<name>A0A562UXI0_9SPHN</name>
<dbReference type="NCBIfam" id="NF003843">
    <property type="entry name" value="PRK05422.1"/>
    <property type="match status" value="1"/>
</dbReference>
<dbReference type="HAMAP" id="MF_00023">
    <property type="entry name" value="SmpB"/>
    <property type="match status" value="1"/>
</dbReference>
<proteinExistence type="inferred from homology"/>
<evidence type="ECO:0000256" key="2">
    <source>
        <dbReference type="ARBA" id="ARBA00022884"/>
    </source>
</evidence>
<comment type="subcellular location">
    <subcellularLocation>
        <location evidence="3">Cytoplasm</location>
    </subcellularLocation>
    <text evidence="3">The tmRNA-SmpB complex associates with stalled 70S ribosomes.</text>
</comment>
<evidence type="ECO:0000256" key="1">
    <source>
        <dbReference type="ARBA" id="ARBA00022490"/>
    </source>
</evidence>
<gene>
    <name evidence="3" type="primary">smpB</name>
    <name evidence="4" type="ORF">JN10_1978</name>
</gene>
<dbReference type="CDD" id="cd09294">
    <property type="entry name" value="SmpB"/>
    <property type="match status" value="1"/>
</dbReference>
<dbReference type="STRING" id="476157.GCA_001663155_01377"/>
<dbReference type="GO" id="GO:0003723">
    <property type="term" value="F:RNA binding"/>
    <property type="evidence" value="ECO:0007669"/>
    <property type="project" value="UniProtKB-UniRule"/>
</dbReference>
<reference evidence="4 5" key="1">
    <citation type="submission" date="2019-07" db="EMBL/GenBank/DDBJ databases">
        <title>Genomic Encyclopedia of Archaeal and Bacterial Type Strains, Phase II (KMG-II): from individual species to whole genera.</title>
        <authorList>
            <person name="Goeker M."/>
        </authorList>
    </citation>
    <scope>NUCLEOTIDE SEQUENCE [LARGE SCALE GENOMIC DNA]</scope>
    <source>
        <strain evidence="4 5">ATCC BAA-2084</strain>
    </source>
</reference>
<dbReference type="AlphaFoldDB" id="A0A562UXI0"/>
<organism evidence="4 5">
    <name type="scientific">Altererythrobacter ishigakiensis</name>
    <dbReference type="NCBI Taxonomy" id="476157"/>
    <lineage>
        <taxon>Bacteria</taxon>
        <taxon>Pseudomonadati</taxon>
        <taxon>Pseudomonadota</taxon>
        <taxon>Alphaproteobacteria</taxon>
        <taxon>Sphingomonadales</taxon>
        <taxon>Erythrobacteraceae</taxon>
        <taxon>Altererythrobacter</taxon>
    </lineage>
</organism>
<evidence type="ECO:0000313" key="4">
    <source>
        <dbReference type="EMBL" id="TWJ10315.1"/>
    </source>
</evidence>
<dbReference type="SUPFAM" id="SSF74982">
    <property type="entry name" value="Small protein B (SmpB)"/>
    <property type="match status" value="1"/>
</dbReference>
<accession>A0A562UXI0</accession>
<protein>
    <recommendedName>
        <fullName evidence="3">SsrA-binding protein</fullName>
    </recommendedName>
    <alternativeName>
        <fullName evidence="3">Small protein B</fullName>
    </alternativeName>
</protein>
<dbReference type="Gene3D" id="2.40.280.10">
    <property type="match status" value="1"/>
</dbReference>
<keyword evidence="1 3" id="KW-0963">Cytoplasm</keyword>
<dbReference type="EMBL" id="VLLK01000001">
    <property type="protein sequence ID" value="TWJ10315.1"/>
    <property type="molecule type" value="Genomic_DNA"/>
</dbReference>